<keyword evidence="2" id="KW-1185">Reference proteome</keyword>
<dbReference type="EMBL" id="JACGXA010000001">
    <property type="protein sequence ID" value="MBA8805486.1"/>
    <property type="molecule type" value="Genomic_DNA"/>
</dbReference>
<sequence length="139" mass="15014">MAMPRKIPVEFGVAFPYGAYAVGEVQPVRDYDKSTRERVVQAADPDTGVPLWSVEVVDGDPEAKKSNRTMSVKITAKVQPVLPEALTGLPFTPVEFDKLTATAYIEENGDFSKISWSLRAADVHAPARGAKPAPEKASA</sequence>
<evidence type="ECO:0008006" key="3">
    <source>
        <dbReference type="Google" id="ProtNLM"/>
    </source>
</evidence>
<accession>A0A7W3J376</accession>
<proteinExistence type="predicted"/>
<reference evidence="1 2" key="1">
    <citation type="submission" date="2020-07" db="EMBL/GenBank/DDBJ databases">
        <title>Sequencing the genomes of 1000 actinobacteria strains.</title>
        <authorList>
            <person name="Klenk H.-P."/>
        </authorList>
    </citation>
    <scope>NUCLEOTIDE SEQUENCE [LARGE SCALE GENOMIC DNA]</scope>
    <source>
        <strain evidence="1 2">DSM 21349</strain>
    </source>
</reference>
<protein>
    <recommendedName>
        <fullName evidence="3">Plasmid replication, integration and excision activator</fullName>
    </recommendedName>
</protein>
<evidence type="ECO:0000313" key="2">
    <source>
        <dbReference type="Proteomes" id="UP000580910"/>
    </source>
</evidence>
<gene>
    <name evidence="1" type="ORF">FB382_003777</name>
</gene>
<organism evidence="1 2">
    <name type="scientific">Nocardioides ginsengisegetis</name>
    <dbReference type="NCBI Taxonomy" id="661491"/>
    <lineage>
        <taxon>Bacteria</taxon>
        <taxon>Bacillati</taxon>
        <taxon>Actinomycetota</taxon>
        <taxon>Actinomycetes</taxon>
        <taxon>Propionibacteriales</taxon>
        <taxon>Nocardioidaceae</taxon>
        <taxon>Nocardioides</taxon>
    </lineage>
</organism>
<dbReference type="Proteomes" id="UP000580910">
    <property type="component" value="Unassembled WGS sequence"/>
</dbReference>
<dbReference type="RefSeq" id="WP_182541218.1">
    <property type="nucleotide sequence ID" value="NZ_JACGXA010000001.1"/>
</dbReference>
<name>A0A7W3J376_9ACTN</name>
<evidence type="ECO:0000313" key="1">
    <source>
        <dbReference type="EMBL" id="MBA8805486.1"/>
    </source>
</evidence>
<dbReference type="AlphaFoldDB" id="A0A7W3J376"/>
<comment type="caution">
    <text evidence="1">The sequence shown here is derived from an EMBL/GenBank/DDBJ whole genome shotgun (WGS) entry which is preliminary data.</text>
</comment>